<organism evidence="1 2">
    <name type="scientific">Microbispora hainanensis</name>
    <dbReference type="NCBI Taxonomy" id="568844"/>
    <lineage>
        <taxon>Bacteria</taxon>
        <taxon>Bacillati</taxon>
        <taxon>Actinomycetota</taxon>
        <taxon>Actinomycetes</taxon>
        <taxon>Streptosporangiales</taxon>
        <taxon>Streptosporangiaceae</taxon>
        <taxon>Microbispora</taxon>
    </lineage>
</organism>
<evidence type="ECO:0000313" key="2">
    <source>
        <dbReference type="Proteomes" id="UP000316541"/>
    </source>
</evidence>
<dbReference type="EMBL" id="VIRM01000002">
    <property type="protein sequence ID" value="TQS23921.1"/>
    <property type="molecule type" value="Genomic_DNA"/>
</dbReference>
<reference evidence="1 2" key="1">
    <citation type="submission" date="2019-07" db="EMBL/GenBank/DDBJ databases">
        <title>Microbispora hainanensis DSM 45428.</title>
        <authorList>
            <person name="Thawai C."/>
        </authorList>
    </citation>
    <scope>NUCLEOTIDE SEQUENCE [LARGE SCALE GENOMIC DNA]</scope>
    <source>
        <strain evidence="1 2">DSM 45428</strain>
    </source>
</reference>
<dbReference type="RefSeq" id="WP_142616490.1">
    <property type="nucleotide sequence ID" value="NZ_VIRM01000002.1"/>
</dbReference>
<protein>
    <submittedName>
        <fullName evidence="1">Uncharacterized protein</fullName>
    </submittedName>
</protein>
<gene>
    <name evidence="1" type="ORF">FLX08_02240</name>
</gene>
<sequence>MSGFSFDLVERVPERRRERKDIFLHLVGTAGPYGEVSLKITNDREATLVGDGLPYAEISNLFGASGYVAVDEHTQVTVGGVAARLFRNRRALRMEDRGISIVLGDRHYTYLFGPTGHEELRDSERGPVVRKGDTPAGVEMTMVVLPDADATDLALALIMQGADRVVLTIGGAIVSGVMSFLNSSKGKW</sequence>
<proteinExistence type="predicted"/>
<accession>A0A544Z4V0</accession>
<dbReference type="AlphaFoldDB" id="A0A544Z4V0"/>
<name>A0A544Z4V0_9ACTN</name>
<dbReference type="Proteomes" id="UP000316541">
    <property type="component" value="Unassembled WGS sequence"/>
</dbReference>
<comment type="caution">
    <text evidence="1">The sequence shown here is derived from an EMBL/GenBank/DDBJ whole genome shotgun (WGS) entry which is preliminary data.</text>
</comment>
<evidence type="ECO:0000313" key="1">
    <source>
        <dbReference type="EMBL" id="TQS23921.1"/>
    </source>
</evidence>